<feature type="transmembrane region" description="Helical" evidence="1">
    <location>
        <begin position="12"/>
        <end position="34"/>
    </location>
</feature>
<reference evidence="2 3" key="1">
    <citation type="submission" date="2020-02" db="EMBL/GenBank/DDBJ databases">
        <title>Whole-genome analyses of novel actinobacteria.</title>
        <authorList>
            <person name="Sahin N."/>
        </authorList>
    </citation>
    <scope>NUCLEOTIDE SEQUENCE [LARGE SCALE GENOMIC DNA]</scope>
    <source>
        <strain evidence="2 3">A7024</strain>
    </source>
</reference>
<evidence type="ECO:0008006" key="4">
    <source>
        <dbReference type="Google" id="ProtNLM"/>
    </source>
</evidence>
<dbReference type="EMBL" id="JAAKZV010000215">
    <property type="protein sequence ID" value="NGN68584.1"/>
    <property type="molecule type" value="Genomic_DNA"/>
</dbReference>
<protein>
    <recommendedName>
        <fullName evidence="4">Integral membrane protein</fullName>
    </recommendedName>
</protein>
<organism evidence="2 3">
    <name type="scientific">Streptomyces coryli</name>
    <dbReference type="NCBI Taxonomy" id="1128680"/>
    <lineage>
        <taxon>Bacteria</taxon>
        <taxon>Bacillati</taxon>
        <taxon>Actinomycetota</taxon>
        <taxon>Actinomycetes</taxon>
        <taxon>Kitasatosporales</taxon>
        <taxon>Streptomycetaceae</taxon>
        <taxon>Streptomyces</taxon>
    </lineage>
</organism>
<keyword evidence="1" id="KW-0472">Membrane</keyword>
<evidence type="ECO:0000256" key="1">
    <source>
        <dbReference type="SAM" id="Phobius"/>
    </source>
</evidence>
<keyword evidence="3" id="KW-1185">Reference proteome</keyword>
<keyword evidence="1" id="KW-1133">Transmembrane helix</keyword>
<feature type="transmembrane region" description="Helical" evidence="1">
    <location>
        <begin position="166"/>
        <end position="185"/>
    </location>
</feature>
<gene>
    <name evidence="2" type="ORF">G5C51_32410</name>
</gene>
<name>A0A6G4U8S2_9ACTN</name>
<evidence type="ECO:0000313" key="2">
    <source>
        <dbReference type="EMBL" id="NGN68584.1"/>
    </source>
</evidence>
<proteinExistence type="predicted"/>
<feature type="transmembrane region" description="Helical" evidence="1">
    <location>
        <begin position="40"/>
        <end position="59"/>
    </location>
</feature>
<accession>A0A6G4U8S2</accession>
<sequence length="265" mass="26752">MTVPAQRAGADLRLIRAAVFTAVCVVLSAGGHVLASGTAVPLWTLGLAAAGVFVLAAACAGRERSLPGIAALLGIGQLGLHCLYGTGQHTAAPGTAGPGHESGAMALAKRLLCNEHTIPLGEGRARQIVANAGFNPDKLAPAQDAAHGAMADGGSHAASLWDVSMYSLPMLLGHVLAALAAGWLLRRGEAAVWRLVRLTAGFARTSSAPLRAAVRLAAALCAGLPAALPERGRVRIAEAPGPAAITAELQHSVRRRGPPAFGLAA</sequence>
<dbReference type="RefSeq" id="WP_165242668.1">
    <property type="nucleotide sequence ID" value="NZ_JAAKZV010000215.1"/>
</dbReference>
<feature type="transmembrane region" description="Helical" evidence="1">
    <location>
        <begin position="66"/>
        <end position="86"/>
    </location>
</feature>
<keyword evidence="1" id="KW-0812">Transmembrane</keyword>
<dbReference type="AlphaFoldDB" id="A0A6G4U8S2"/>
<evidence type="ECO:0000313" key="3">
    <source>
        <dbReference type="Proteomes" id="UP000481583"/>
    </source>
</evidence>
<comment type="caution">
    <text evidence="2">The sequence shown here is derived from an EMBL/GenBank/DDBJ whole genome shotgun (WGS) entry which is preliminary data.</text>
</comment>
<dbReference type="Proteomes" id="UP000481583">
    <property type="component" value="Unassembled WGS sequence"/>
</dbReference>